<gene>
    <name evidence="1" type="ORF">STAS_01612</name>
</gene>
<sequence length="182" mass="20240">MEIRNNYVLESAGTLRSTSTNPLPNAPEVISAHSLSRKVSLLHDLNVGNILGTDLTDNTTLSTSTKIISCTILRFCDPSQTAYGYIIDKIVTVGLARYACTNFGTFWTDINVLRFYLLECFRASYECQSDVLRASLCCDGYHAEILQFRPSGIEASWTCRFVVLMAVVCDVGALTKDVNRYQ</sequence>
<accession>A0A5A7P0B3</accession>
<dbReference type="EMBL" id="BKCP01000669">
    <property type="protein sequence ID" value="GER26001.1"/>
    <property type="molecule type" value="Genomic_DNA"/>
</dbReference>
<protein>
    <submittedName>
        <fullName evidence="1">Potassium-transporting ATPase A chain</fullName>
    </submittedName>
</protein>
<reference evidence="2" key="1">
    <citation type="journal article" date="2019" name="Curr. Biol.">
        <title>Genome Sequence of Striga asiatica Provides Insight into the Evolution of Plant Parasitism.</title>
        <authorList>
            <person name="Yoshida S."/>
            <person name="Kim S."/>
            <person name="Wafula E.K."/>
            <person name="Tanskanen J."/>
            <person name="Kim Y.M."/>
            <person name="Honaas L."/>
            <person name="Yang Z."/>
            <person name="Spallek T."/>
            <person name="Conn C.E."/>
            <person name="Ichihashi Y."/>
            <person name="Cheong K."/>
            <person name="Cui S."/>
            <person name="Der J.P."/>
            <person name="Gundlach H."/>
            <person name="Jiao Y."/>
            <person name="Hori C."/>
            <person name="Ishida J.K."/>
            <person name="Kasahara H."/>
            <person name="Kiba T."/>
            <person name="Kim M.S."/>
            <person name="Koo N."/>
            <person name="Laohavisit A."/>
            <person name="Lee Y.H."/>
            <person name="Lumba S."/>
            <person name="McCourt P."/>
            <person name="Mortimer J.C."/>
            <person name="Mutuku J.M."/>
            <person name="Nomura T."/>
            <person name="Sasaki-Sekimoto Y."/>
            <person name="Seto Y."/>
            <person name="Wang Y."/>
            <person name="Wakatake T."/>
            <person name="Sakakibara H."/>
            <person name="Demura T."/>
            <person name="Yamaguchi S."/>
            <person name="Yoneyama K."/>
            <person name="Manabe R.I."/>
            <person name="Nelson D.C."/>
            <person name="Schulman A.H."/>
            <person name="Timko M.P."/>
            <person name="dePamphilis C.W."/>
            <person name="Choi D."/>
            <person name="Shirasu K."/>
        </authorList>
    </citation>
    <scope>NUCLEOTIDE SEQUENCE [LARGE SCALE GENOMIC DNA]</scope>
    <source>
        <strain evidence="2">cv. UVA1</strain>
    </source>
</reference>
<keyword evidence="2" id="KW-1185">Reference proteome</keyword>
<evidence type="ECO:0000313" key="1">
    <source>
        <dbReference type="EMBL" id="GER26001.1"/>
    </source>
</evidence>
<organism evidence="1 2">
    <name type="scientific">Striga asiatica</name>
    <name type="common">Asiatic witchweed</name>
    <name type="synonym">Buchnera asiatica</name>
    <dbReference type="NCBI Taxonomy" id="4170"/>
    <lineage>
        <taxon>Eukaryota</taxon>
        <taxon>Viridiplantae</taxon>
        <taxon>Streptophyta</taxon>
        <taxon>Embryophyta</taxon>
        <taxon>Tracheophyta</taxon>
        <taxon>Spermatophyta</taxon>
        <taxon>Magnoliopsida</taxon>
        <taxon>eudicotyledons</taxon>
        <taxon>Gunneridae</taxon>
        <taxon>Pentapetalae</taxon>
        <taxon>asterids</taxon>
        <taxon>lamiids</taxon>
        <taxon>Lamiales</taxon>
        <taxon>Orobanchaceae</taxon>
        <taxon>Buchnereae</taxon>
        <taxon>Striga</taxon>
    </lineage>
</organism>
<proteinExistence type="predicted"/>
<dbReference type="Proteomes" id="UP000325081">
    <property type="component" value="Unassembled WGS sequence"/>
</dbReference>
<dbReference type="AlphaFoldDB" id="A0A5A7P0B3"/>
<evidence type="ECO:0000313" key="2">
    <source>
        <dbReference type="Proteomes" id="UP000325081"/>
    </source>
</evidence>
<name>A0A5A7P0B3_STRAF</name>
<comment type="caution">
    <text evidence="1">The sequence shown here is derived from an EMBL/GenBank/DDBJ whole genome shotgun (WGS) entry which is preliminary data.</text>
</comment>